<gene>
    <name evidence="3" type="primary">blh</name>
    <name evidence="3" type="ORF">ABW286_12655</name>
</gene>
<dbReference type="Gene3D" id="3.90.190.10">
    <property type="entry name" value="Protein tyrosine phosphatase superfamily"/>
    <property type="match status" value="1"/>
</dbReference>
<keyword evidence="3" id="KW-0808">Transferase</keyword>
<evidence type="ECO:0000259" key="2">
    <source>
        <dbReference type="SMART" id="SM00849"/>
    </source>
</evidence>
<dbReference type="SUPFAM" id="SSF56281">
    <property type="entry name" value="Metallo-hydrolase/oxidoreductase"/>
    <property type="match status" value="1"/>
</dbReference>
<dbReference type="InterPro" id="IPR001279">
    <property type="entry name" value="Metallo-B-lactamas"/>
</dbReference>
<dbReference type="InterPro" id="IPR051682">
    <property type="entry name" value="Mito_Persulfide_Diox"/>
</dbReference>
<dbReference type="Pfam" id="PF00753">
    <property type="entry name" value="Lactamase_B"/>
    <property type="match status" value="1"/>
</dbReference>
<dbReference type="InterPro" id="IPR029021">
    <property type="entry name" value="Prot-tyrosine_phosphatase-like"/>
</dbReference>
<dbReference type="EMBL" id="JBFKZN010000006">
    <property type="protein sequence ID" value="MEW5290023.1"/>
    <property type="molecule type" value="Genomic_DNA"/>
</dbReference>
<dbReference type="GO" id="GO:0016740">
    <property type="term" value="F:transferase activity"/>
    <property type="evidence" value="ECO:0007669"/>
    <property type="project" value="UniProtKB-KW"/>
</dbReference>
<dbReference type="InterPro" id="IPR005939">
    <property type="entry name" value="BLH_phosphatase-like"/>
</dbReference>
<evidence type="ECO:0000313" key="3">
    <source>
        <dbReference type="EMBL" id="MEW5290023.1"/>
    </source>
</evidence>
<dbReference type="Gene3D" id="3.60.15.10">
    <property type="entry name" value="Ribonuclease Z/Hydroxyacylglutathione hydrolase-like"/>
    <property type="match status" value="1"/>
</dbReference>
<dbReference type="InterPro" id="IPR036866">
    <property type="entry name" value="RibonucZ/Hydroxyglut_hydro"/>
</dbReference>
<dbReference type="Pfam" id="PF04273">
    <property type="entry name" value="BLH_phosphatase"/>
    <property type="match status" value="1"/>
</dbReference>
<evidence type="ECO:0000313" key="4">
    <source>
        <dbReference type="Proteomes" id="UP001554567"/>
    </source>
</evidence>
<comment type="caution">
    <text evidence="3">The sequence shown here is derived from an EMBL/GenBank/DDBJ whole genome shotgun (WGS) entry which is preliminary data.</text>
</comment>
<keyword evidence="4" id="KW-1185">Reference proteome</keyword>
<organism evidence="3 4">
    <name type="scientific">Erwinia papayae</name>
    <dbReference type="NCBI Taxonomy" id="206499"/>
    <lineage>
        <taxon>Bacteria</taxon>
        <taxon>Pseudomonadati</taxon>
        <taxon>Pseudomonadota</taxon>
        <taxon>Gammaproteobacteria</taxon>
        <taxon>Enterobacterales</taxon>
        <taxon>Erwiniaceae</taxon>
        <taxon>Erwinia</taxon>
    </lineage>
</organism>
<protein>
    <submittedName>
        <fullName evidence="3">Bifunctional sulfur transferase/dioxygenase Blh</fullName>
    </submittedName>
</protein>
<dbReference type="SUPFAM" id="SSF52799">
    <property type="entry name" value="(Phosphotyrosine protein) phosphatases II"/>
    <property type="match status" value="1"/>
</dbReference>
<dbReference type="InterPro" id="IPR044528">
    <property type="entry name" value="POD-like_MBL-fold"/>
</dbReference>
<dbReference type="Proteomes" id="UP001554567">
    <property type="component" value="Unassembled WGS sequence"/>
</dbReference>
<name>A0ABV3N2H5_9GAMM</name>
<keyword evidence="1" id="KW-0479">Metal-binding</keyword>
<dbReference type="RefSeq" id="WP_367167699.1">
    <property type="nucleotide sequence ID" value="NZ_JBFKZN010000006.1"/>
</dbReference>
<proteinExistence type="predicted"/>
<dbReference type="CDD" id="cd07724">
    <property type="entry name" value="POD-like_MBL-fold"/>
    <property type="match status" value="1"/>
</dbReference>
<dbReference type="PANTHER" id="PTHR43084:SF1">
    <property type="entry name" value="PERSULFIDE DIOXYGENASE ETHE1, MITOCHONDRIAL"/>
    <property type="match status" value="1"/>
</dbReference>
<dbReference type="PANTHER" id="PTHR43084">
    <property type="entry name" value="PERSULFIDE DIOXYGENASE ETHE1"/>
    <property type="match status" value="1"/>
</dbReference>
<accession>A0ABV3N2H5</accession>
<evidence type="ECO:0000256" key="1">
    <source>
        <dbReference type="ARBA" id="ARBA00022723"/>
    </source>
</evidence>
<dbReference type="NCBIfam" id="NF040641">
    <property type="entry name" value="bifunc_ST_SDO"/>
    <property type="match status" value="1"/>
</dbReference>
<reference evidence="3 4" key="1">
    <citation type="submission" date="2024-07" db="EMBL/GenBank/DDBJ databases">
        <authorList>
            <person name="Dulla G.F.J."/>
            <person name="Delorm J.G."/>
        </authorList>
    </citation>
    <scope>NUCLEOTIDE SEQUENCE [LARGE SCALE GENOMIC DNA]</scope>
    <source>
        <strain evidence="3 4">JGD 233</strain>
    </source>
</reference>
<dbReference type="SMART" id="SM00849">
    <property type="entry name" value="Lactamase_B"/>
    <property type="match status" value="1"/>
</dbReference>
<dbReference type="InterPro" id="IPR053449">
    <property type="entry name" value="MBL-like_hydrolase"/>
</dbReference>
<feature type="domain" description="Metallo-beta-lactamase" evidence="2">
    <location>
        <begin position="157"/>
        <end position="346"/>
    </location>
</feature>
<sequence length="431" mass="48719">MDIRENNQQLSFAGALNADDIAWLKQQGYQRVINNRPEDEEQSPLSHQQERALVRQSGMEYVSLPFNWDSLTLDDVFAFHHLLRQDKKTLAHCRSGARSASLFLLYELHTGQIDEGRFRQRCQQTGGDAERALAWYGGIGKTEAQAEVHPFYEPESGSLQYVIADAAARRCAIIDPVLDFDRNSASVSYQQAQRILDFIAQRQWRVSWVLDTHPHADHFSAAAWLARQTGALKGIGEKVTEVQALWQKLYHLSDIPEPHTLWDALFSDGDPFYVGNLRAEVLLSPGHTLASVTYHIADCAFIHDTLFMPDSGTARTDFPGGSAAALWQSVQRILQLPQHTRLFTGHDYRPGGREMQCESTLSQQLSSNPWLAGQNEASFIARREQRDATLPLPDLMLMALQINIRGGELPDPEADGERYLKIPLNRFRREA</sequence>